<feature type="transmembrane region" description="Helical" evidence="1">
    <location>
        <begin position="247"/>
        <end position="266"/>
    </location>
</feature>
<organism evidence="2 3">
    <name type="scientific">Jeotgalicoccus coquinae</name>
    <dbReference type="NCBI Taxonomy" id="709509"/>
    <lineage>
        <taxon>Bacteria</taxon>
        <taxon>Bacillati</taxon>
        <taxon>Bacillota</taxon>
        <taxon>Bacilli</taxon>
        <taxon>Bacillales</taxon>
        <taxon>Staphylococcaceae</taxon>
        <taxon>Jeotgalicoccus</taxon>
    </lineage>
</organism>
<sequence>MIFKYTEEVSAMFTTLLGAAIGTGMSMQSAINSGLRSYVKSPFTASMISFVIGTVFLSIIVLINGLPLTPPADAFTNQPAWIWLGGVCGVIALTTNIFIFPKIGSVETAIMPIIGMIITGMIIDNFGWFNSMIQPFGITRFFGVVLIFAGVFLAVVLQDIMKMRRYKLEQANENINKWPWRAAGFTGGALLSIQAAINGELGSAVNSPFTAAFISFFVGAAALVIIVALRDKTFVPVKYPITQKAPFWVWLGGIFGGFYVLINIFLVGEIGTGPTIVLVLFGQITGSILVQQFGMFRSAKQTIVPVQLIGLVIMLTGVVLINLF</sequence>
<dbReference type="PANTHER" id="PTHR34821:SF2">
    <property type="entry name" value="INNER MEMBRANE PROTEIN YDCZ"/>
    <property type="match status" value="1"/>
</dbReference>
<comment type="caution">
    <text evidence="2">The sequence shown here is derived from an EMBL/GenBank/DDBJ whole genome shotgun (WGS) entry which is preliminary data.</text>
</comment>
<proteinExistence type="predicted"/>
<feature type="transmembrane region" description="Helical" evidence="1">
    <location>
        <begin position="135"/>
        <end position="157"/>
    </location>
</feature>
<evidence type="ECO:0000313" key="3">
    <source>
        <dbReference type="Proteomes" id="UP000545588"/>
    </source>
</evidence>
<feature type="transmembrane region" description="Helical" evidence="1">
    <location>
        <begin position="80"/>
        <end position="100"/>
    </location>
</feature>
<feature type="transmembrane region" description="Helical" evidence="1">
    <location>
        <begin position="209"/>
        <end position="227"/>
    </location>
</feature>
<keyword evidence="3" id="KW-1185">Reference proteome</keyword>
<feature type="transmembrane region" description="Helical" evidence="1">
    <location>
        <begin position="12"/>
        <end position="31"/>
    </location>
</feature>
<keyword evidence="1" id="KW-0812">Transmembrane</keyword>
<dbReference type="Proteomes" id="UP000545588">
    <property type="component" value="Unassembled WGS sequence"/>
</dbReference>
<name>A0ABR6QKF1_9STAP</name>
<feature type="transmembrane region" description="Helical" evidence="1">
    <location>
        <begin position="109"/>
        <end position="129"/>
    </location>
</feature>
<evidence type="ECO:0000256" key="1">
    <source>
        <dbReference type="SAM" id="Phobius"/>
    </source>
</evidence>
<keyword evidence="1" id="KW-0472">Membrane</keyword>
<dbReference type="EMBL" id="JACHFF010000001">
    <property type="protein sequence ID" value="MBB6422095.1"/>
    <property type="molecule type" value="Genomic_DNA"/>
</dbReference>
<gene>
    <name evidence="2" type="ORF">HNR41_000021</name>
</gene>
<feature type="transmembrane region" description="Helical" evidence="1">
    <location>
        <begin position="43"/>
        <end position="68"/>
    </location>
</feature>
<feature type="transmembrane region" description="Helical" evidence="1">
    <location>
        <begin position="178"/>
        <end position="197"/>
    </location>
</feature>
<evidence type="ECO:0000313" key="2">
    <source>
        <dbReference type="EMBL" id="MBB6422095.1"/>
    </source>
</evidence>
<keyword evidence="1" id="KW-1133">Transmembrane helix</keyword>
<feature type="transmembrane region" description="Helical" evidence="1">
    <location>
        <begin position="302"/>
        <end position="323"/>
    </location>
</feature>
<dbReference type="PANTHER" id="PTHR34821">
    <property type="entry name" value="INNER MEMBRANE PROTEIN YDCZ"/>
    <property type="match status" value="1"/>
</dbReference>
<dbReference type="Pfam" id="PF04657">
    <property type="entry name" value="DMT_YdcZ"/>
    <property type="match status" value="2"/>
</dbReference>
<dbReference type="RefSeq" id="WP_229714944.1">
    <property type="nucleotide sequence ID" value="NZ_BMCO01000001.1"/>
</dbReference>
<accession>A0ABR6QKF1</accession>
<reference evidence="2 3" key="1">
    <citation type="submission" date="2020-08" db="EMBL/GenBank/DDBJ databases">
        <title>Genomic Encyclopedia of Type Strains, Phase IV (KMG-IV): sequencing the most valuable type-strain genomes for metagenomic binning, comparative biology and taxonomic classification.</title>
        <authorList>
            <person name="Goeker M."/>
        </authorList>
    </citation>
    <scope>NUCLEOTIDE SEQUENCE [LARGE SCALE GENOMIC DNA]</scope>
    <source>
        <strain evidence="2 3">DSM 22419</strain>
    </source>
</reference>
<dbReference type="InterPro" id="IPR006750">
    <property type="entry name" value="YdcZ"/>
</dbReference>
<protein>
    <submittedName>
        <fullName evidence="2">Transporter family-2 protein</fullName>
    </submittedName>
</protein>
<feature type="transmembrane region" description="Helical" evidence="1">
    <location>
        <begin position="272"/>
        <end position="290"/>
    </location>
</feature>